<proteinExistence type="predicted"/>
<feature type="zinc finger region" description="C3H1-type" evidence="2">
    <location>
        <begin position="509"/>
        <end position="538"/>
    </location>
</feature>
<dbReference type="AlphaFoldDB" id="A0A6A6U527"/>
<feature type="domain" description="Chromo" evidence="4">
    <location>
        <begin position="37"/>
        <end position="75"/>
    </location>
</feature>
<protein>
    <recommendedName>
        <fullName evidence="8">Chromo domain-containing protein</fullName>
    </recommendedName>
</protein>
<dbReference type="GO" id="GO:0008270">
    <property type="term" value="F:zinc ion binding"/>
    <property type="evidence" value="ECO:0007669"/>
    <property type="project" value="UniProtKB-KW"/>
</dbReference>
<dbReference type="Proteomes" id="UP000799302">
    <property type="component" value="Unassembled WGS sequence"/>
</dbReference>
<feature type="region of interest" description="Disordered" evidence="3">
    <location>
        <begin position="255"/>
        <end position="275"/>
    </location>
</feature>
<accession>A0A6A6U527</accession>
<gene>
    <name evidence="6" type="ORF">BT63DRAFT_48188</name>
</gene>
<evidence type="ECO:0000256" key="3">
    <source>
        <dbReference type="SAM" id="MobiDB-lite"/>
    </source>
</evidence>
<sequence length="1096" mass="122469">MVQAKVRGQKRPFVATSDTDSIGTDFTATTYYSTKEYQVDQILAEKTLDNGKQQYLIQWDGYDLTRATWEPSEGIPTASKFAWSRRKKDIRNNLKDPFNVQKWEQENEEAAITKMKRRLKKRKSRNLPLHSELAKVREHLANDELKLYLHPKEIEEWLKTLPGQNDPAEDSDTSDDIPLAQRKRGIAHVIKKSKNIDESSPQNIRLSVGSAHHAEAQPLFVDNVSSDDETPLAQRRLRHSTTSLAVINTRRSSLPVTSLAPKPGGEKPTVKRSSTMAGLPSTTALKAASTVASASRIETIKSIKSSDSNKKVTARKSRPIKASVFLKPERKKRAPATTPSIHAFKTLSHENNMRKKQKLRAEEAPPAHMLTFFEPATNEIIQHAQAPPLIIPPTGSLQPVGSTINSPPTDPLSSKVISPISRQLASTQLSPVIKPSTLPTSPEQHRQPPGFIPLACPYVADKEPCTRGSGCFFRHNRAETNKVASRVLFYQAEAESQKRGTFEFKFGFFKATKICSFWLKHGSCKNSDEVCWYAHWKPETTVNTELAKNPLACPYFRSSGGCRKPEWQCEYKHTLEGPAAPFVGNQMQRASTCWFWWHHPKGCNKGDKCTFAHADHGEPPQTPGARLPPGFNKSIRGGGINDLSGRTDLSGYEPSNSPIQGMDNGIAARNTPAYPGFGNGFASAARNDAFVPSSDEPYSPVDPGPFVHPDRQNRMPGLGETQVKTENNGLNTRDLDQITSLLEDPVVEDTHRESKSHALTTVVMRPPPQQGGQSQPGQKATDPRLRGRDVAVAVPNYTSEELRLFNSLFPVDLNPPAGFFKAYTRELNKVVYIETDTTTTSTVSVTSLKDELAAGRCTTQSLNSALIRYFRSHQGIVVYTDWKLFIKATMPYKGCGVIIINQSTDMVLFVMKEDLRNCLRNKYNFFQIGPELNAPQLACDKLFSQGRIVLLSNLIYEKHPDMALLILSSIHERWHNYPERTWKLYAQLDVIALAELGFASPNFSKLSDCATKLDDTNKEELGEGPLVVSSAGDESKSCTQLSDEFAFWAKDHGTMARWFIFVYDDEEEKEVEGMKTGFQHILFEPVSTITQRLSWK</sequence>
<dbReference type="OrthoDB" id="5427495at2759"/>
<dbReference type="GO" id="GO:0006338">
    <property type="term" value="P:chromatin remodeling"/>
    <property type="evidence" value="ECO:0007669"/>
    <property type="project" value="UniProtKB-ARBA"/>
</dbReference>
<evidence type="ECO:0000259" key="5">
    <source>
        <dbReference type="PROSITE" id="PS50103"/>
    </source>
</evidence>
<evidence type="ECO:0008006" key="8">
    <source>
        <dbReference type="Google" id="ProtNLM"/>
    </source>
</evidence>
<keyword evidence="2" id="KW-0479">Metal-binding</keyword>
<evidence type="ECO:0000313" key="6">
    <source>
        <dbReference type="EMBL" id="KAF2666054.1"/>
    </source>
</evidence>
<dbReference type="Pfam" id="PF00385">
    <property type="entry name" value="Chromo"/>
    <property type="match status" value="1"/>
</dbReference>
<keyword evidence="2" id="KW-0863">Zinc-finger</keyword>
<organism evidence="6 7">
    <name type="scientific">Microthyrium microscopicum</name>
    <dbReference type="NCBI Taxonomy" id="703497"/>
    <lineage>
        <taxon>Eukaryota</taxon>
        <taxon>Fungi</taxon>
        <taxon>Dikarya</taxon>
        <taxon>Ascomycota</taxon>
        <taxon>Pezizomycotina</taxon>
        <taxon>Dothideomycetes</taxon>
        <taxon>Dothideomycetes incertae sedis</taxon>
        <taxon>Microthyriales</taxon>
        <taxon>Microthyriaceae</taxon>
        <taxon>Microthyrium</taxon>
    </lineage>
</organism>
<dbReference type="PROSITE" id="PS50103">
    <property type="entry name" value="ZF_C3H1"/>
    <property type="match status" value="2"/>
</dbReference>
<feature type="domain" description="C3H1-type" evidence="5">
    <location>
        <begin position="509"/>
        <end position="538"/>
    </location>
</feature>
<dbReference type="InterPro" id="IPR000953">
    <property type="entry name" value="Chromo/chromo_shadow_dom"/>
</dbReference>
<keyword evidence="7" id="KW-1185">Reference proteome</keyword>
<comment type="subunit">
    <text evidence="1">Component of the NuA4 histone acetyltransferase complex.</text>
</comment>
<dbReference type="SMART" id="SM00356">
    <property type="entry name" value="ZnF_C3H1"/>
    <property type="match status" value="4"/>
</dbReference>
<reference evidence="6" key="1">
    <citation type="journal article" date="2020" name="Stud. Mycol.">
        <title>101 Dothideomycetes genomes: a test case for predicting lifestyles and emergence of pathogens.</title>
        <authorList>
            <person name="Haridas S."/>
            <person name="Albert R."/>
            <person name="Binder M."/>
            <person name="Bloem J."/>
            <person name="Labutti K."/>
            <person name="Salamov A."/>
            <person name="Andreopoulos B."/>
            <person name="Baker S."/>
            <person name="Barry K."/>
            <person name="Bills G."/>
            <person name="Bluhm B."/>
            <person name="Cannon C."/>
            <person name="Castanera R."/>
            <person name="Culley D."/>
            <person name="Daum C."/>
            <person name="Ezra D."/>
            <person name="Gonzalez J."/>
            <person name="Henrissat B."/>
            <person name="Kuo A."/>
            <person name="Liang C."/>
            <person name="Lipzen A."/>
            <person name="Lutzoni F."/>
            <person name="Magnuson J."/>
            <person name="Mondo S."/>
            <person name="Nolan M."/>
            <person name="Ohm R."/>
            <person name="Pangilinan J."/>
            <person name="Park H.-J."/>
            <person name="Ramirez L."/>
            <person name="Alfaro M."/>
            <person name="Sun H."/>
            <person name="Tritt A."/>
            <person name="Yoshinaga Y."/>
            <person name="Zwiers L.-H."/>
            <person name="Turgeon B."/>
            <person name="Goodwin S."/>
            <person name="Spatafora J."/>
            <person name="Crous P."/>
            <person name="Grigoriev I."/>
        </authorList>
    </citation>
    <scope>NUCLEOTIDE SEQUENCE</scope>
    <source>
        <strain evidence="6">CBS 115976</strain>
    </source>
</reference>
<evidence type="ECO:0000313" key="7">
    <source>
        <dbReference type="Proteomes" id="UP000799302"/>
    </source>
</evidence>
<keyword evidence="2" id="KW-0862">Zinc</keyword>
<name>A0A6A6U527_9PEZI</name>
<evidence type="ECO:0000259" key="4">
    <source>
        <dbReference type="PROSITE" id="PS50013"/>
    </source>
</evidence>
<dbReference type="EMBL" id="MU004239">
    <property type="protein sequence ID" value="KAF2666054.1"/>
    <property type="molecule type" value="Genomic_DNA"/>
</dbReference>
<feature type="domain" description="C3H1-type" evidence="5">
    <location>
        <begin position="587"/>
        <end position="616"/>
    </location>
</feature>
<dbReference type="Gene3D" id="4.10.1000.10">
    <property type="entry name" value="Zinc finger, CCCH-type"/>
    <property type="match status" value="2"/>
</dbReference>
<dbReference type="InterPro" id="IPR000571">
    <property type="entry name" value="Znf_CCCH"/>
</dbReference>
<evidence type="ECO:0000256" key="1">
    <source>
        <dbReference type="ARBA" id="ARBA00011353"/>
    </source>
</evidence>
<dbReference type="PROSITE" id="PS50013">
    <property type="entry name" value="CHROMO_2"/>
    <property type="match status" value="1"/>
</dbReference>
<dbReference type="InterPro" id="IPR016197">
    <property type="entry name" value="Chromo-like_dom_sf"/>
</dbReference>
<dbReference type="InterPro" id="IPR023780">
    <property type="entry name" value="Chromo_domain"/>
</dbReference>
<evidence type="ECO:0000256" key="2">
    <source>
        <dbReference type="PROSITE-ProRule" id="PRU00723"/>
    </source>
</evidence>
<feature type="zinc finger region" description="C3H1-type" evidence="2">
    <location>
        <begin position="587"/>
        <end position="616"/>
    </location>
</feature>
<dbReference type="Gene3D" id="2.40.50.40">
    <property type="match status" value="1"/>
</dbReference>
<feature type="region of interest" description="Disordered" evidence="3">
    <location>
        <begin position="748"/>
        <end position="786"/>
    </location>
</feature>
<dbReference type="SUPFAM" id="SSF54160">
    <property type="entry name" value="Chromo domain-like"/>
    <property type="match status" value="1"/>
</dbReference>